<dbReference type="PANTHER" id="PTHR40392">
    <property type="entry name" value="2-PHOSPHO-L-LACTATE GUANYLYLTRANSFERASE"/>
    <property type="match status" value="1"/>
</dbReference>
<keyword evidence="6" id="KW-1185">Reference proteome</keyword>
<reference evidence="5 6" key="1">
    <citation type="journal article" date="2019" name="Int. J. Syst. Evol. Microbiol.">
        <title>The Global Catalogue of Microorganisms (GCM) 10K type strain sequencing project: providing services to taxonomists for standard genome sequencing and annotation.</title>
        <authorList>
            <consortium name="The Broad Institute Genomics Platform"/>
            <consortium name="The Broad Institute Genome Sequencing Center for Infectious Disease"/>
            <person name="Wu L."/>
            <person name="Ma J."/>
        </authorList>
    </citation>
    <scope>NUCLEOTIDE SEQUENCE [LARGE SCALE GENOMIC DNA]</scope>
    <source>
        <strain evidence="5 6">JCM 14942</strain>
    </source>
</reference>
<dbReference type="GO" id="GO:0016779">
    <property type="term" value="F:nucleotidyltransferase activity"/>
    <property type="evidence" value="ECO:0007669"/>
    <property type="project" value="UniProtKB-KW"/>
</dbReference>
<evidence type="ECO:0000256" key="2">
    <source>
        <dbReference type="ARBA" id="ARBA00022695"/>
    </source>
</evidence>
<keyword evidence="3" id="KW-0547">Nucleotide-binding</keyword>
<dbReference type="RefSeq" id="WP_246086602.1">
    <property type="nucleotide sequence ID" value="NZ_BAAAOR010000023.1"/>
</dbReference>
<name>A0ABN2ALZ6_9ACTN</name>
<dbReference type="InterPro" id="IPR029044">
    <property type="entry name" value="Nucleotide-diphossugar_trans"/>
</dbReference>
<protein>
    <submittedName>
        <fullName evidence="5">2-phospho-L-lactate guanylyltransferase</fullName>
    </submittedName>
</protein>
<comment type="caution">
    <text evidence="5">The sequence shown here is derived from an EMBL/GenBank/DDBJ whole genome shotgun (WGS) entry which is preliminary data.</text>
</comment>
<evidence type="ECO:0000313" key="5">
    <source>
        <dbReference type="EMBL" id="GAA1522076.1"/>
    </source>
</evidence>
<evidence type="ECO:0000256" key="4">
    <source>
        <dbReference type="ARBA" id="ARBA00023134"/>
    </source>
</evidence>
<keyword evidence="1" id="KW-0808">Transferase</keyword>
<dbReference type="PANTHER" id="PTHR40392:SF1">
    <property type="entry name" value="2-PHOSPHO-L-LACTATE GUANYLYLTRANSFERASE"/>
    <property type="match status" value="1"/>
</dbReference>
<organism evidence="5 6">
    <name type="scientific">Nocardioides humi</name>
    <dbReference type="NCBI Taxonomy" id="449461"/>
    <lineage>
        <taxon>Bacteria</taxon>
        <taxon>Bacillati</taxon>
        <taxon>Actinomycetota</taxon>
        <taxon>Actinomycetes</taxon>
        <taxon>Propionibacteriales</taxon>
        <taxon>Nocardioidaceae</taxon>
        <taxon>Nocardioides</taxon>
    </lineage>
</organism>
<dbReference type="Pfam" id="PF01983">
    <property type="entry name" value="CofC"/>
    <property type="match status" value="1"/>
</dbReference>
<evidence type="ECO:0000256" key="3">
    <source>
        <dbReference type="ARBA" id="ARBA00022741"/>
    </source>
</evidence>
<dbReference type="Gene3D" id="3.90.550.10">
    <property type="entry name" value="Spore Coat Polysaccharide Biosynthesis Protein SpsA, Chain A"/>
    <property type="match status" value="1"/>
</dbReference>
<dbReference type="SUPFAM" id="SSF53448">
    <property type="entry name" value="Nucleotide-diphospho-sugar transferases"/>
    <property type="match status" value="1"/>
</dbReference>
<dbReference type="Proteomes" id="UP001500842">
    <property type="component" value="Unassembled WGS sequence"/>
</dbReference>
<evidence type="ECO:0000313" key="6">
    <source>
        <dbReference type="Proteomes" id="UP001500842"/>
    </source>
</evidence>
<evidence type="ECO:0000256" key="1">
    <source>
        <dbReference type="ARBA" id="ARBA00022679"/>
    </source>
</evidence>
<accession>A0ABN2ALZ6</accession>
<dbReference type="NCBIfam" id="TIGR03552">
    <property type="entry name" value="F420_cofC"/>
    <property type="match status" value="1"/>
</dbReference>
<proteinExistence type="predicted"/>
<keyword evidence="2 5" id="KW-0548">Nucleotidyltransferase</keyword>
<dbReference type="InterPro" id="IPR002835">
    <property type="entry name" value="CofC"/>
</dbReference>
<keyword evidence="4" id="KW-0342">GTP-binding</keyword>
<gene>
    <name evidence="5" type="primary">cofC</name>
    <name evidence="5" type="ORF">GCM10009788_27420</name>
</gene>
<dbReference type="EMBL" id="BAAAOR010000023">
    <property type="protein sequence ID" value="GAA1522076.1"/>
    <property type="molecule type" value="Genomic_DNA"/>
</dbReference>
<sequence>MFRRPGPFAVVLPVKSPGTGKSRLSMLRDAERALLAAAFATDVVDACLRTDGVAGVLVVSDDEEFAATLAVRGAGTCADPGGGLNAALRHGAAVAHDVRPDLRPVALCADLPALVPADLAAALAVVAAEAGPCFVRDTDGTGTTLYTAAYDDFDPRFGAGSADAHAGAGARPLPGALSTLRRDVDDADGLAAAIALGMGPSSTAALHAIGPVPGPAR</sequence>